<keyword evidence="3" id="KW-1185">Reference proteome</keyword>
<evidence type="ECO:0000313" key="3">
    <source>
        <dbReference type="Proteomes" id="UP000823388"/>
    </source>
</evidence>
<feature type="compositionally biased region" description="Basic residues" evidence="1">
    <location>
        <begin position="1"/>
        <end position="10"/>
    </location>
</feature>
<feature type="compositionally biased region" description="Low complexity" evidence="1">
    <location>
        <begin position="94"/>
        <end position="106"/>
    </location>
</feature>
<dbReference type="EMBL" id="CM029037">
    <property type="protein sequence ID" value="KAG2657870.1"/>
    <property type="molecule type" value="Genomic_DNA"/>
</dbReference>
<accession>A0A8T0XCS1</accession>
<sequence>MKMPPKKSASKAKGQQVGDVEPSEQGGWRPSLSGGGDDEDGSQTPPVHGDAIISSPQMESPETRKRKASSIGGNSSTQTEKRGSNSSPPPTASPAPSMQSSPASGADATPQHAEALVEPQAKDSSTSGTVTVLKLLRPKKLPQSSRIWLGRS</sequence>
<name>A0A8T0XCS1_PANVG</name>
<proteinExistence type="predicted"/>
<organism evidence="2 3">
    <name type="scientific">Panicum virgatum</name>
    <name type="common">Blackwell switchgrass</name>
    <dbReference type="NCBI Taxonomy" id="38727"/>
    <lineage>
        <taxon>Eukaryota</taxon>
        <taxon>Viridiplantae</taxon>
        <taxon>Streptophyta</taxon>
        <taxon>Embryophyta</taxon>
        <taxon>Tracheophyta</taxon>
        <taxon>Spermatophyta</taxon>
        <taxon>Magnoliopsida</taxon>
        <taxon>Liliopsida</taxon>
        <taxon>Poales</taxon>
        <taxon>Poaceae</taxon>
        <taxon>PACMAD clade</taxon>
        <taxon>Panicoideae</taxon>
        <taxon>Panicodae</taxon>
        <taxon>Paniceae</taxon>
        <taxon>Panicinae</taxon>
        <taxon>Panicum</taxon>
        <taxon>Panicum sect. Hiantes</taxon>
    </lineage>
</organism>
<dbReference type="Proteomes" id="UP000823388">
    <property type="component" value="Chromosome 1K"/>
</dbReference>
<protein>
    <submittedName>
        <fullName evidence="2">Uncharacterized protein</fullName>
    </submittedName>
</protein>
<evidence type="ECO:0000256" key="1">
    <source>
        <dbReference type="SAM" id="MobiDB-lite"/>
    </source>
</evidence>
<evidence type="ECO:0000313" key="2">
    <source>
        <dbReference type="EMBL" id="KAG2657870.1"/>
    </source>
</evidence>
<dbReference type="AlphaFoldDB" id="A0A8T0XCS1"/>
<comment type="caution">
    <text evidence="2">The sequence shown here is derived from an EMBL/GenBank/DDBJ whole genome shotgun (WGS) entry which is preliminary data.</text>
</comment>
<reference evidence="2" key="1">
    <citation type="submission" date="2020-05" db="EMBL/GenBank/DDBJ databases">
        <title>WGS assembly of Panicum virgatum.</title>
        <authorList>
            <person name="Lovell J.T."/>
            <person name="Jenkins J."/>
            <person name="Shu S."/>
            <person name="Juenger T.E."/>
            <person name="Schmutz J."/>
        </authorList>
    </citation>
    <scope>NUCLEOTIDE SEQUENCE</scope>
    <source>
        <strain evidence="2">AP13</strain>
    </source>
</reference>
<gene>
    <name evidence="2" type="ORF">PVAP13_1KG139400</name>
</gene>
<feature type="region of interest" description="Disordered" evidence="1">
    <location>
        <begin position="1"/>
        <end position="129"/>
    </location>
</feature>